<evidence type="ECO:0000259" key="8">
    <source>
        <dbReference type="SMART" id="SM00848"/>
    </source>
</evidence>
<dbReference type="Ensembl" id="ENSPKIT00000028322.1">
    <property type="protein sequence ID" value="ENSPKIP00000004340.1"/>
    <property type="gene ID" value="ENSPKIG00000021458.1"/>
</dbReference>
<evidence type="ECO:0000256" key="2">
    <source>
        <dbReference type="ARBA" id="ARBA00022670"/>
    </source>
</evidence>
<dbReference type="GO" id="GO:0006508">
    <property type="term" value="P:proteolysis"/>
    <property type="evidence" value="ECO:0007669"/>
    <property type="project" value="UniProtKB-KW"/>
</dbReference>
<name>A0A3B3QFG7_9TELE</name>
<dbReference type="InterPro" id="IPR013201">
    <property type="entry name" value="Prot_inhib_I29"/>
</dbReference>
<keyword evidence="4" id="KW-0788">Thiol protease</keyword>
<evidence type="ECO:0000313" key="9">
    <source>
        <dbReference type="Ensembl" id="ENSPKIP00000004340.1"/>
    </source>
</evidence>
<organism evidence="9 10">
    <name type="scientific">Paramormyrops kingsleyae</name>
    <dbReference type="NCBI Taxonomy" id="1676925"/>
    <lineage>
        <taxon>Eukaryota</taxon>
        <taxon>Metazoa</taxon>
        <taxon>Chordata</taxon>
        <taxon>Craniata</taxon>
        <taxon>Vertebrata</taxon>
        <taxon>Euteleostomi</taxon>
        <taxon>Actinopterygii</taxon>
        <taxon>Neopterygii</taxon>
        <taxon>Teleostei</taxon>
        <taxon>Osteoglossocephala</taxon>
        <taxon>Osteoglossomorpha</taxon>
        <taxon>Osteoglossiformes</taxon>
        <taxon>Mormyridae</taxon>
        <taxon>Paramormyrops</taxon>
    </lineage>
</organism>
<dbReference type="InterPro" id="IPR025660">
    <property type="entry name" value="Pept_his_AS"/>
</dbReference>
<dbReference type="InterPro" id="IPR000169">
    <property type="entry name" value="Pept_cys_AS"/>
</dbReference>
<dbReference type="AlphaFoldDB" id="A0A3B3QFG7"/>
<dbReference type="InterPro" id="IPR000668">
    <property type="entry name" value="Peptidase_C1A_C"/>
</dbReference>
<evidence type="ECO:0000256" key="5">
    <source>
        <dbReference type="ARBA" id="ARBA00023145"/>
    </source>
</evidence>
<keyword evidence="3" id="KW-0378">Hydrolase</keyword>
<dbReference type="SUPFAM" id="SSF54001">
    <property type="entry name" value="Cysteine proteinases"/>
    <property type="match status" value="1"/>
</dbReference>
<keyword evidence="2" id="KW-0645">Protease</keyword>
<comment type="similarity">
    <text evidence="1">Belongs to the peptidase C1 family.</text>
</comment>
<protein>
    <submittedName>
        <fullName evidence="9">Cathepsin K</fullName>
    </submittedName>
</protein>
<dbReference type="SMART" id="SM00848">
    <property type="entry name" value="Inhibitor_I29"/>
    <property type="match status" value="1"/>
</dbReference>
<dbReference type="Proteomes" id="UP000261540">
    <property type="component" value="Unplaced"/>
</dbReference>
<dbReference type="Gene3D" id="3.90.70.10">
    <property type="entry name" value="Cysteine proteinases"/>
    <property type="match status" value="1"/>
</dbReference>
<dbReference type="Pfam" id="PF00112">
    <property type="entry name" value="Peptidase_C1"/>
    <property type="match status" value="1"/>
</dbReference>
<evidence type="ECO:0000256" key="3">
    <source>
        <dbReference type="ARBA" id="ARBA00022801"/>
    </source>
</evidence>
<keyword evidence="5" id="KW-0865">Zymogen</keyword>
<evidence type="ECO:0000256" key="4">
    <source>
        <dbReference type="ARBA" id="ARBA00022807"/>
    </source>
</evidence>
<dbReference type="SMART" id="SM00645">
    <property type="entry name" value="Pept_C1"/>
    <property type="match status" value="1"/>
</dbReference>
<dbReference type="PANTHER" id="PTHR12411">
    <property type="entry name" value="CYSTEINE PROTEASE FAMILY C1-RELATED"/>
    <property type="match status" value="1"/>
</dbReference>
<sequence>MATTGKKNHSVHLSLVSGSYYSLMQPCLLPPSPRMLWYGGALLLLGWTLASFSEDPSLSLDAKWESWKTTYQKEYNALDEERFRRAIWEKNVQLIEAHNQAYKLGLHSYELGMNSLGDMTSEEVAMKMTGLRAPRIKMSNNTFLPDGDLEKLPKSIDYRKKGYVTPVRNQGSCGSCWAFSSVGALEGQLMKTTGKLVPLSPQNLVDCVTENDGCGGGYMTNSFKYVQNNDGIDSEEAYHYVGEDQSCAYNVSGKAATCRGYKEIPEGDEKALQAAVAQVGPVSVGIDASLTSFQFYRKGVYYDSECSQEMINHAVLAVGYGVTPKKKKYWIIKNSWGEDWGNQGYILMARGRNNSCGIASLASYPIM</sequence>
<dbReference type="PROSITE" id="PS00640">
    <property type="entry name" value="THIOL_PROTEASE_ASN"/>
    <property type="match status" value="1"/>
</dbReference>
<feature type="domain" description="Peptidase C1A papain C-terminal" evidence="7">
    <location>
        <begin position="152"/>
        <end position="366"/>
    </location>
</feature>
<reference evidence="9" key="1">
    <citation type="submission" date="2025-08" db="UniProtKB">
        <authorList>
            <consortium name="Ensembl"/>
        </authorList>
    </citation>
    <scope>IDENTIFICATION</scope>
</reference>
<dbReference type="CDD" id="cd02248">
    <property type="entry name" value="Peptidase_C1A"/>
    <property type="match status" value="1"/>
</dbReference>
<keyword evidence="6" id="KW-1015">Disulfide bond</keyword>
<dbReference type="Pfam" id="PF08246">
    <property type="entry name" value="Inhibitor_I29"/>
    <property type="match status" value="1"/>
</dbReference>
<dbReference type="InterPro" id="IPR013128">
    <property type="entry name" value="Peptidase_C1A"/>
</dbReference>
<evidence type="ECO:0000256" key="1">
    <source>
        <dbReference type="ARBA" id="ARBA00008455"/>
    </source>
</evidence>
<proteinExistence type="inferred from homology"/>
<evidence type="ECO:0000313" key="10">
    <source>
        <dbReference type="Proteomes" id="UP000261540"/>
    </source>
</evidence>
<dbReference type="STRING" id="1676925.ENSPKIP00000004340"/>
<dbReference type="GO" id="GO:0008234">
    <property type="term" value="F:cysteine-type peptidase activity"/>
    <property type="evidence" value="ECO:0007669"/>
    <property type="project" value="UniProtKB-KW"/>
</dbReference>
<dbReference type="FunFam" id="3.90.70.10:FF:000006">
    <property type="entry name" value="Cathepsin S"/>
    <property type="match status" value="1"/>
</dbReference>
<dbReference type="InterPro" id="IPR038765">
    <property type="entry name" value="Papain-like_cys_pep_sf"/>
</dbReference>
<reference evidence="9" key="2">
    <citation type="submission" date="2025-09" db="UniProtKB">
        <authorList>
            <consortium name="Ensembl"/>
        </authorList>
    </citation>
    <scope>IDENTIFICATION</scope>
</reference>
<dbReference type="PROSITE" id="PS00639">
    <property type="entry name" value="THIOL_PROTEASE_HIS"/>
    <property type="match status" value="1"/>
</dbReference>
<keyword evidence="10" id="KW-1185">Reference proteome</keyword>
<evidence type="ECO:0000256" key="6">
    <source>
        <dbReference type="ARBA" id="ARBA00023157"/>
    </source>
</evidence>
<dbReference type="PROSITE" id="PS00139">
    <property type="entry name" value="THIOL_PROTEASE_CYS"/>
    <property type="match status" value="1"/>
</dbReference>
<evidence type="ECO:0000259" key="7">
    <source>
        <dbReference type="SMART" id="SM00645"/>
    </source>
</evidence>
<dbReference type="PRINTS" id="PR00705">
    <property type="entry name" value="PAPAIN"/>
</dbReference>
<feature type="domain" description="Cathepsin propeptide inhibitor" evidence="8">
    <location>
        <begin position="64"/>
        <end position="124"/>
    </location>
</feature>
<accession>A0A3B3QFG7</accession>
<dbReference type="InterPro" id="IPR039417">
    <property type="entry name" value="Peptidase_C1A_papain-like"/>
</dbReference>
<dbReference type="InterPro" id="IPR025661">
    <property type="entry name" value="Pept_asp_AS"/>
</dbReference>
<dbReference type="GeneTree" id="ENSGT00940000157759"/>